<comment type="caution">
    <text evidence="1">The sequence shown here is derived from an EMBL/GenBank/DDBJ whole genome shotgun (WGS) entry which is preliminary data.</text>
</comment>
<dbReference type="Proteomes" id="UP000825729">
    <property type="component" value="Unassembled WGS sequence"/>
</dbReference>
<dbReference type="Gene3D" id="2.40.10.10">
    <property type="entry name" value="Trypsin-like serine proteases"/>
    <property type="match status" value="1"/>
</dbReference>
<dbReference type="InterPro" id="IPR039245">
    <property type="entry name" value="TYSND1/DEG15"/>
</dbReference>
<dbReference type="GO" id="GO:0004252">
    <property type="term" value="F:serine-type endopeptidase activity"/>
    <property type="evidence" value="ECO:0007669"/>
    <property type="project" value="InterPro"/>
</dbReference>
<keyword evidence="2" id="KW-1185">Reference proteome</keyword>
<dbReference type="InterPro" id="IPR009003">
    <property type="entry name" value="Peptidase_S1_PA"/>
</dbReference>
<accession>A0AAV7E6Q0</accession>
<dbReference type="InterPro" id="IPR043504">
    <property type="entry name" value="Peptidase_S1_PA_chymotrypsin"/>
</dbReference>
<dbReference type="SUPFAM" id="SSF50494">
    <property type="entry name" value="Trypsin-like serine proteases"/>
    <property type="match status" value="1"/>
</dbReference>
<dbReference type="GO" id="GO:0005777">
    <property type="term" value="C:peroxisome"/>
    <property type="evidence" value="ECO:0007669"/>
    <property type="project" value="InterPro"/>
</dbReference>
<dbReference type="PANTHER" id="PTHR21004:SF0">
    <property type="entry name" value="PEROXISOMAL LEADER PEPTIDE-PROCESSING PROTEASE"/>
    <property type="match status" value="1"/>
</dbReference>
<dbReference type="EMBL" id="JAINDJ010000006">
    <property type="protein sequence ID" value="KAG9444328.1"/>
    <property type="molecule type" value="Genomic_DNA"/>
</dbReference>
<protein>
    <submittedName>
        <fullName evidence="1">Uncharacterized protein</fullName>
    </submittedName>
</protein>
<sequence>MGSPFGILSPVHFFNSVSAGTVANCCPFGSSDSAVLMADVRCLPGMEGAPVFNRHASLVGILTWPIRQRASGVEIQLVITWCAIVDAWRTHLQKDPLKTQVNLNHPPSALKFERALPSIKDSSATTGGYGTNSSQVIIGTHLFLARRYLLNWGCWWRMVFYRIL</sequence>
<organism evidence="1 2">
    <name type="scientific">Aristolochia fimbriata</name>
    <name type="common">White veined hardy Dutchman's pipe vine</name>
    <dbReference type="NCBI Taxonomy" id="158543"/>
    <lineage>
        <taxon>Eukaryota</taxon>
        <taxon>Viridiplantae</taxon>
        <taxon>Streptophyta</taxon>
        <taxon>Embryophyta</taxon>
        <taxon>Tracheophyta</taxon>
        <taxon>Spermatophyta</taxon>
        <taxon>Magnoliopsida</taxon>
        <taxon>Magnoliidae</taxon>
        <taxon>Piperales</taxon>
        <taxon>Aristolochiaceae</taxon>
        <taxon>Aristolochia</taxon>
    </lineage>
</organism>
<gene>
    <name evidence="1" type="ORF">H6P81_015668</name>
</gene>
<evidence type="ECO:0000313" key="1">
    <source>
        <dbReference type="EMBL" id="KAG9444328.1"/>
    </source>
</evidence>
<dbReference type="PANTHER" id="PTHR21004">
    <property type="entry name" value="SERINE PROTEASE-RELATED"/>
    <property type="match status" value="1"/>
</dbReference>
<dbReference type="AlphaFoldDB" id="A0AAV7E6Q0"/>
<proteinExistence type="predicted"/>
<evidence type="ECO:0000313" key="2">
    <source>
        <dbReference type="Proteomes" id="UP000825729"/>
    </source>
</evidence>
<reference evidence="1 2" key="1">
    <citation type="submission" date="2021-07" db="EMBL/GenBank/DDBJ databases">
        <title>The Aristolochia fimbriata genome: insights into angiosperm evolution, floral development and chemical biosynthesis.</title>
        <authorList>
            <person name="Jiao Y."/>
        </authorList>
    </citation>
    <scope>NUCLEOTIDE SEQUENCE [LARGE SCALE GENOMIC DNA]</scope>
    <source>
        <strain evidence="1">IBCAS-2021</strain>
        <tissue evidence="1">Leaf</tissue>
    </source>
</reference>
<name>A0AAV7E6Q0_ARIFI</name>
<dbReference type="GO" id="GO:0016485">
    <property type="term" value="P:protein processing"/>
    <property type="evidence" value="ECO:0007669"/>
    <property type="project" value="InterPro"/>
</dbReference>